<evidence type="ECO:0000313" key="3">
    <source>
        <dbReference type="Proteomes" id="UP001054252"/>
    </source>
</evidence>
<name>A0AAV5HGV0_9ROSI</name>
<sequence>MPSCHLSKRFILGLPVESLTPELLLGTFPVRGTGVTLANDLIGEATSRTMKKTFPRCNTDSGLTTTHGYSNTSGRVTQCFGFFFITSAAVIGCLYISTNLPRYTSFSTPYSPVTTPISLVLISSKSK</sequence>
<feature type="transmembrane region" description="Helical" evidence="1">
    <location>
        <begin position="79"/>
        <end position="97"/>
    </location>
</feature>
<evidence type="ECO:0000256" key="1">
    <source>
        <dbReference type="SAM" id="Phobius"/>
    </source>
</evidence>
<protein>
    <submittedName>
        <fullName evidence="2">Uncharacterized protein</fullName>
    </submittedName>
</protein>
<proteinExistence type="predicted"/>
<reference evidence="2 3" key="1">
    <citation type="journal article" date="2021" name="Commun. Biol.">
        <title>The genome of Shorea leprosula (Dipterocarpaceae) highlights the ecological relevance of drought in aseasonal tropical rainforests.</title>
        <authorList>
            <person name="Ng K.K.S."/>
            <person name="Kobayashi M.J."/>
            <person name="Fawcett J.A."/>
            <person name="Hatakeyama M."/>
            <person name="Paape T."/>
            <person name="Ng C.H."/>
            <person name="Ang C.C."/>
            <person name="Tnah L.H."/>
            <person name="Lee C.T."/>
            <person name="Nishiyama T."/>
            <person name="Sese J."/>
            <person name="O'Brien M.J."/>
            <person name="Copetti D."/>
            <person name="Mohd Noor M.I."/>
            <person name="Ong R.C."/>
            <person name="Putra M."/>
            <person name="Sireger I.Z."/>
            <person name="Indrioko S."/>
            <person name="Kosugi Y."/>
            <person name="Izuno A."/>
            <person name="Isagi Y."/>
            <person name="Lee S.L."/>
            <person name="Shimizu K.K."/>
        </authorList>
    </citation>
    <scope>NUCLEOTIDE SEQUENCE [LARGE SCALE GENOMIC DNA]</scope>
    <source>
        <strain evidence="2">214</strain>
    </source>
</reference>
<comment type="caution">
    <text evidence="2">The sequence shown here is derived from an EMBL/GenBank/DDBJ whole genome shotgun (WGS) entry which is preliminary data.</text>
</comment>
<keyword evidence="3" id="KW-1185">Reference proteome</keyword>
<organism evidence="2 3">
    <name type="scientific">Rubroshorea leprosula</name>
    <dbReference type="NCBI Taxonomy" id="152421"/>
    <lineage>
        <taxon>Eukaryota</taxon>
        <taxon>Viridiplantae</taxon>
        <taxon>Streptophyta</taxon>
        <taxon>Embryophyta</taxon>
        <taxon>Tracheophyta</taxon>
        <taxon>Spermatophyta</taxon>
        <taxon>Magnoliopsida</taxon>
        <taxon>eudicotyledons</taxon>
        <taxon>Gunneridae</taxon>
        <taxon>Pentapetalae</taxon>
        <taxon>rosids</taxon>
        <taxon>malvids</taxon>
        <taxon>Malvales</taxon>
        <taxon>Dipterocarpaceae</taxon>
        <taxon>Rubroshorea</taxon>
    </lineage>
</organism>
<keyword evidence="1" id="KW-1133">Transmembrane helix</keyword>
<dbReference type="EMBL" id="BPVZ01000001">
    <property type="protein sequence ID" value="GKU86070.1"/>
    <property type="molecule type" value="Genomic_DNA"/>
</dbReference>
<dbReference type="Proteomes" id="UP001054252">
    <property type="component" value="Unassembled WGS sequence"/>
</dbReference>
<evidence type="ECO:0000313" key="2">
    <source>
        <dbReference type="EMBL" id="GKU86070.1"/>
    </source>
</evidence>
<keyword evidence="1" id="KW-0812">Transmembrane</keyword>
<gene>
    <name evidence="2" type="ORF">SLEP1_g646</name>
</gene>
<keyword evidence="1" id="KW-0472">Membrane</keyword>
<dbReference type="AlphaFoldDB" id="A0AAV5HGV0"/>
<accession>A0AAV5HGV0</accession>